<accession>A0A803QWA7</accession>
<dbReference type="AlphaFoldDB" id="A0A803QWA7"/>
<dbReference type="Gramene" id="novel_model_2185_5bd9a17a">
    <property type="protein sequence ID" value="cds.novel_model_2185_5bd9a17a"/>
    <property type="gene ID" value="novel_gene_1171_5bd9a17a"/>
</dbReference>
<dbReference type="Proteomes" id="UP000596661">
    <property type="component" value="Chromosome 1"/>
</dbReference>
<keyword evidence="1" id="KW-0812">Transmembrane</keyword>
<dbReference type="EnsemblPlants" id="novel_model_2187_5bd9a17a.2.5bd9b136">
    <property type="protein sequence ID" value="cds.novel_model_2187_5bd9a17a.2.5bd9b136"/>
    <property type="gene ID" value="novel_gene_1171_5bd9a17a"/>
</dbReference>
<accession>A0A803QWA6</accession>
<dbReference type="EMBL" id="UZAU01000073">
    <property type="status" value="NOT_ANNOTATED_CDS"/>
    <property type="molecule type" value="Genomic_DNA"/>
</dbReference>
<reference evidence="2 3" key="1">
    <citation type="submission" date="2018-11" db="EMBL/GenBank/DDBJ databases">
        <authorList>
            <person name="Grassa J C."/>
        </authorList>
    </citation>
    <scope>NUCLEOTIDE SEQUENCE [LARGE SCALE GENOMIC DNA]</scope>
</reference>
<evidence type="ECO:0000313" key="2">
    <source>
        <dbReference type="EnsemblPlants" id="cds.novel_model_2187_5bd9a17a.2.5bd9b136"/>
    </source>
</evidence>
<dbReference type="EnsemblPlants" id="novel_model_2186_5bd9a17a.1.5bd9b136">
    <property type="protein sequence ID" value="cds.novel_model_2186_5bd9a17a.1.5bd9b136"/>
    <property type="gene ID" value="novel_gene_1171_5bd9a17a"/>
</dbReference>
<dbReference type="EnsemblPlants" id="novel_model_2185_5bd9a17a">
    <property type="protein sequence ID" value="cds.novel_model_2185_5bd9a17a"/>
    <property type="gene ID" value="novel_gene_1171_5bd9a17a"/>
</dbReference>
<keyword evidence="3" id="KW-1185">Reference proteome</keyword>
<organism evidence="2 3">
    <name type="scientific">Cannabis sativa</name>
    <name type="common">Hemp</name>
    <name type="synonym">Marijuana</name>
    <dbReference type="NCBI Taxonomy" id="3483"/>
    <lineage>
        <taxon>Eukaryota</taxon>
        <taxon>Viridiplantae</taxon>
        <taxon>Streptophyta</taxon>
        <taxon>Embryophyta</taxon>
        <taxon>Tracheophyta</taxon>
        <taxon>Spermatophyta</taxon>
        <taxon>Magnoliopsida</taxon>
        <taxon>eudicotyledons</taxon>
        <taxon>Gunneridae</taxon>
        <taxon>Pentapetalae</taxon>
        <taxon>rosids</taxon>
        <taxon>fabids</taxon>
        <taxon>Rosales</taxon>
        <taxon>Cannabaceae</taxon>
        <taxon>Cannabis</taxon>
    </lineage>
</organism>
<evidence type="ECO:0000256" key="1">
    <source>
        <dbReference type="SAM" id="Phobius"/>
    </source>
</evidence>
<dbReference type="Gramene" id="novel_model_2187_5bd9a17a.2.5bd9b136">
    <property type="protein sequence ID" value="cds.novel_model_2187_5bd9a17a.2.5bd9b136"/>
    <property type="gene ID" value="novel_gene_1171_5bd9a17a"/>
</dbReference>
<keyword evidence="1" id="KW-1133">Transmembrane helix</keyword>
<feature type="transmembrane region" description="Helical" evidence="1">
    <location>
        <begin position="29"/>
        <end position="56"/>
    </location>
</feature>
<reference evidence="2" key="2">
    <citation type="submission" date="2021-03" db="UniProtKB">
        <authorList>
            <consortium name="EnsemblPlants"/>
        </authorList>
    </citation>
    <scope>IDENTIFICATION</scope>
</reference>
<evidence type="ECO:0000313" key="3">
    <source>
        <dbReference type="Proteomes" id="UP000596661"/>
    </source>
</evidence>
<proteinExistence type="predicted"/>
<protein>
    <submittedName>
        <fullName evidence="2">Uncharacterized protein</fullName>
    </submittedName>
</protein>
<name>A0A803QWA7_CANSA</name>
<dbReference type="Gramene" id="novel_model_2186_5bd9a17a.1.5bd9b136">
    <property type="protein sequence ID" value="cds.novel_model_2186_5bd9a17a.1.5bd9b136"/>
    <property type="gene ID" value="novel_gene_1171_5bd9a17a"/>
</dbReference>
<keyword evidence="1" id="KW-0472">Membrane</keyword>
<accession>A0A803QWA5</accession>
<sequence>MKLIYFEMNGRNSFSSSSVNQRNIEALELFFCVGHTFVIVISSSININIVLCYTNWFQYKYFV</sequence>